<evidence type="ECO:0000313" key="1">
    <source>
        <dbReference type="EMBL" id="PHV69772.1"/>
    </source>
</evidence>
<proteinExistence type="predicted"/>
<comment type="caution">
    <text evidence="1">The sequence shown here is derived from an EMBL/GenBank/DDBJ whole genome shotgun (WGS) entry which is preliminary data.</text>
</comment>
<accession>A0AC61DB12</accession>
<keyword evidence="2" id="KW-1185">Reference proteome</keyword>
<reference evidence="1" key="1">
    <citation type="submission" date="2017-10" db="EMBL/GenBank/DDBJ databases">
        <title>Genome sequence of cellulolytic Lachnospiraceae bacterium XHS1971 isolated from hotspring sediment.</title>
        <authorList>
            <person name="Vasudevan G."/>
            <person name="Joshi A.J."/>
            <person name="Hivarkar S."/>
            <person name="Lanjekar V.B."/>
            <person name="Dhakephalkar P.K."/>
            <person name="Dagar S."/>
        </authorList>
    </citation>
    <scope>NUCLEOTIDE SEQUENCE</scope>
    <source>
        <strain evidence="1">XHS1971</strain>
    </source>
</reference>
<protein>
    <submittedName>
        <fullName evidence="1">Phage portal protein</fullName>
    </submittedName>
</protein>
<gene>
    <name evidence="1" type="ORF">CS063_13720</name>
</gene>
<name>A0AC61DB12_9FIRM</name>
<sequence>MNPFNRFFNKNPTGTRLKMVTQHGASFYAWNGKMYDSDIVRSCIRPFYKAIGKLVAKHIIDNGKELKVNIEPYIKILLEDPNPYMTGQMLQEKLAIQLKLNNNAFAYINRDDNGYANEIYPIPATFAEAVHLPSGYLDIKFTLKNGNILQFPYEDIIHIRQDFNEDDIFGTSQIKAISSLMNIVTTTDQGIVNAIKNSAVIRWLLKFSSSLRPEDLEKNAKDFADSFLSTESNGTGVAAVDVKADAQQIKQDDYVPNSSQMDRTTVRLYNLFGTNEKIVQSKYNEDEWNAYYESEIEPIAIQLANEYSRKIFSRRERAFGNKIVFESSSLQYAAMSTKLQLMQMVDRGAMTPNEWRKVMNLGPIEGGEKAIRRLDTAVVKEGGK</sequence>
<evidence type="ECO:0000313" key="2">
    <source>
        <dbReference type="Proteomes" id="UP000224460"/>
    </source>
</evidence>
<dbReference type="EMBL" id="PEDL01000018">
    <property type="protein sequence ID" value="PHV69772.1"/>
    <property type="molecule type" value="Genomic_DNA"/>
</dbReference>
<dbReference type="Proteomes" id="UP000224460">
    <property type="component" value="Unassembled WGS sequence"/>
</dbReference>
<organism evidence="1 2">
    <name type="scientific">Sporanaerobium hydrogeniformans</name>
    <dbReference type="NCBI Taxonomy" id="3072179"/>
    <lineage>
        <taxon>Bacteria</taxon>
        <taxon>Bacillati</taxon>
        <taxon>Bacillota</taxon>
        <taxon>Clostridia</taxon>
        <taxon>Lachnospirales</taxon>
        <taxon>Lachnospiraceae</taxon>
        <taxon>Sporanaerobium</taxon>
    </lineage>
</organism>